<dbReference type="PANTHER" id="PTHR11571">
    <property type="entry name" value="GLUTATHIONE S-TRANSFERASE"/>
    <property type="match status" value="1"/>
</dbReference>
<sequence length="209" mass="24546">MSLTLTYFDVRGRGEYIRLLLIDQRIEFNDDRVKIERDKWPQLKATLAFGQLPRLRHGNKEYFQTGAIMRHLGRVYGLSGSNEDEATFIDMFFEGVKDVRAIYLRFIYYDDPTREEMIKNVLPAELEKLEKLLGTRANGDHFVGGERISYADYILFEELDVYLTLDAHLLDAFPKLNAFHARFSQRPNLKDYLEKRAEDKVWINGIAKQ</sequence>
<dbReference type="OrthoDB" id="4951845at2759"/>
<dbReference type="InterPro" id="IPR010987">
    <property type="entry name" value="Glutathione-S-Trfase_C-like"/>
</dbReference>
<evidence type="ECO:0000313" key="9">
    <source>
        <dbReference type="Proteomes" id="UP000494206"/>
    </source>
</evidence>
<dbReference type="SFLD" id="SFLDG01205">
    <property type="entry name" value="AMPS.1"/>
    <property type="match status" value="1"/>
</dbReference>
<comment type="similarity">
    <text evidence="1">Belongs to the GST superfamily. Pi family.</text>
</comment>
<evidence type="ECO:0000259" key="7">
    <source>
        <dbReference type="PROSITE" id="PS50405"/>
    </source>
</evidence>
<dbReference type="Gene3D" id="1.20.1050.10">
    <property type="match status" value="1"/>
</dbReference>
<evidence type="ECO:0000256" key="1">
    <source>
        <dbReference type="ARBA" id="ARBA00007297"/>
    </source>
</evidence>
<keyword evidence="9" id="KW-1185">Reference proteome</keyword>
<dbReference type="AlphaFoldDB" id="A0A8S1EF79"/>
<feature type="domain" description="GST N-terminal" evidence="6">
    <location>
        <begin position="1"/>
        <end position="80"/>
    </location>
</feature>
<dbReference type="EMBL" id="CADEPM010000001">
    <property type="protein sequence ID" value="CAB3398820.1"/>
    <property type="molecule type" value="Genomic_DNA"/>
</dbReference>
<dbReference type="GO" id="GO:0004364">
    <property type="term" value="F:glutathione transferase activity"/>
    <property type="evidence" value="ECO:0007669"/>
    <property type="project" value="UniProtKB-EC"/>
</dbReference>
<dbReference type="InterPro" id="IPR004046">
    <property type="entry name" value="GST_C"/>
</dbReference>
<evidence type="ECO:0000256" key="3">
    <source>
        <dbReference type="ARBA" id="ARBA00012452"/>
    </source>
</evidence>
<feature type="domain" description="GST C-terminal" evidence="7">
    <location>
        <begin position="82"/>
        <end position="201"/>
    </location>
</feature>
<organism evidence="8 9">
    <name type="scientific">Caenorhabditis bovis</name>
    <dbReference type="NCBI Taxonomy" id="2654633"/>
    <lineage>
        <taxon>Eukaryota</taxon>
        <taxon>Metazoa</taxon>
        <taxon>Ecdysozoa</taxon>
        <taxon>Nematoda</taxon>
        <taxon>Chromadorea</taxon>
        <taxon>Rhabditida</taxon>
        <taxon>Rhabditina</taxon>
        <taxon>Rhabditomorpha</taxon>
        <taxon>Rhabditoidea</taxon>
        <taxon>Rhabditidae</taxon>
        <taxon>Peloderinae</taxon>
        <taxon>Caenorhabditis</taxon>
    </lineage>
</organism>
<dbReference type="GO" id="GO:0005829">
    <property type="term" value="C:cytosol"/>
    <property type="evidence" value="ECO:0007669"/>
    <property type="project" value="TreeGrafter"/>
</dbReference>
<protein>
    <recommendedName>
        <fullName evidence="3">glutathione transferase</fullName>
        <ecNumber evidence="3">2.5.1.18</ecNumber>
    </recommendedName>
    <alternativeName>
        <fullName evidence="5">GST class-pi</fullName>
    </alternativeName>
</protein>
<dbReference type="SFLD" id="SFLDS00019">
    <property type="entry name" value="Glutathione_Transferase_(cytos"/>
    <property type="match status" value="1"/>
</dbReference>
<accession>A0A8S1EF79</accession>
<dbReference type="PANTHER" id="PTHR11571:SF120">
    <property type="entry name" value="GST N-TERMINAL DOMAIN-CONTAINING PROTEIN-RELATED"/>
    <property type="match status" value="1"/>
</dbReference>
<dbReference type="InterPro" id="IPR040079">
    <property type="entry name" value="Glutathione_S-Trfase"/>
</dbReference>
<dbReference type="PROSITE" id="PS50404">
    <property type="entry name" value="GST_NTER"/>
    <property type="match status" value="1"/>
</dbReference>
<name>A0A8S1EF79_9PELO</name>
<dbReference type="Pfam" id="PF02798">
    <property type="entry name" value="GST_N"/>
    <property type="match status" value="1"/>
</dbReference>
<evidence type="ECO:0000256" key="5">
    <source>
        <dbReference type="ARBA" id="ARBA00032759"/>
    </source>
</evidence>
<proteinExistence type="inferred from homology"/>
<dbReference type="Gene3D" id="3.40.30.10">
    <property type="entry name" value="Glutaredoxin"/>
    <property type="match status" value="1"/>
</dbReference>
<gene>
    <name evidence="8" type="ORF">CBOVIS_LOCUS2056</name>
</gene>
<reference evidence="8 9" key="1">
    <citation type="submission" date="2020-04" db="EMBL/GenBank/DDBJ databases">
        <authorList>
            <person name="Laetsch R D."/>
            <person name="Stevens L."/>
            <person name="Kumar S."/>
            <person name="Blaxter L. M."/>
        </authorList>
    </citation>
    <scope>NUCLEOTIDE SEQUENCE [LARGE SCALE GENOMIC DNA]</scope>
</reference>
<dbReference type="InterPro" id="IPR050213">
    <property type="entry name" value="GST_superfamily"/>
</dbReference>
<dbReference type="InterPro" id="IPR036249">
    <property type="entry name" value="Thioredoxin-like_sf"/>
</dbReference>
<dbReference type="InterPro" id="IPR004045">
    <property type="entry name" value="Glutathione_S-Trfase_N"/>
</dbReference>
<evidence type="ECO:0000259" key="6">
    <source>
        <dbReference type="PROSITE" id="PS50404"/>
    </source>
</evidence>
<dbReference type="FunFam" id="1.20.1050.10:FF:000020">
    <property type="entry name" value="Glutathione S-transferase P 1"/>
    <property type="match status" value="1"/>
</dbReference>
<evidence type="ECO:0000313" key="8">
    <source>
        <dbReference type="EMBL" id="CAB3398820.1"/>
    </source>
</evidence>
<dbReference type="EC" id="2.5.1.18" evidence="3"/>
<evidence type="ECO:0000256" key="4">
    <source>
        <dbReference type="ARBA" id="ARBA00022679"/>
    </source>
</evidence>
<dbReference type="GO" id="GO:0006749">
    <property type="term" value="P:glutathione metabolic process"/>
    <property type="evidence" value="ECO:0007669"/>
    <property type="project" value="TreeGrafter"/>
</dbReference>
<dbReference type="InterPro" id="IPR036282">
    <property type="entry name" value="Glutathione-S-Trfase_C_sf"/>
</dbReference>
<evidence type="ECO:0000256" key="2">
    <source>
        <dbReference type="ARBA" id="ARBA00011738"/>
    </source>
</evidence>
<dbReference type="PROSITE" id="PS50405">
    <property type="entry name" value="GST_CTER"/>
    <property type="match status" value="1"/>
</dbReference>
<comment type="subunit">
    <text evidence="2">Homodimer.</text>
</comment>
<dbReference type="Proteomes" id="UP000494206">
    <property type="component" value="Unassembled WGS sequence"/>
</dbReference>
<keyword evidence="4" id="KW-0808">Transferase</keyword>
<dbReference type="SUPFAM" id="SSF47616">
    <property type="entry name" value="GST C-terminal domain-like"/>
    <property type="match status" value="1"/>
</dbReference>
<comment type="caution">
    <text evidence="8">The sequence shown here is derived from an EMBL/GenBank/DDBJ whole genome shotgun (WGS) entry which is preliminary data.</text>
</comment>
<dbReference type="SFLD" id="SFLDG00363">
    <property type="entry name" value="AMPS_(cytGST):_Alpha-__Mu-__Pi"/>
    <property type="match status" value="1"/>
</dbReference>
<dbReference type="Pfam" id="PF14497">
    <property type="entry name" value="GST_C_3"/>
    <property type="match status" value="1"/>
</dbReference>
<dbReference type="SUPFAM" id="SSF52833">
    <property type="entry name" value="Thioredoxin-like"/>
    <property type="match status" value="1"/>
</dbReference>